<dbReference type="PANTHER" id="PTHR24173">
    <property type="entry name" value="ANKYRIN REPEAT CONTAINING"/>
    <property type="match status" value="1"/>
</dbReference>
<dbReference type="OrthoDB" id="671583at2"/>
<evidence type="ECO:0000256" key="1">
    <source>
        <dbReference type="ARBA" id="ARBA00022737"/>
    </source>
</evidence>
<feature type="repeat" description="ANK" evidence="3">
    <location>
        <begin position="45"/>
        <end position="77"/>
    </location>
</feature>
<dbReference type="SMART" id="SM00248">
    <property type="entry name" value="ANK"/>
    <property type="match status" value="3"/>
</dbReference>
<dbReference type="InterPro" id="IPR002110">
    <property type="entry name" value="Ankyrin_rpt"/>
</dbReference>
<keyword evidence="2 3" id="KW-0040">ANK repeat</keyword>
<dbReference type="EMBL" id="CP020946">
    <property type="protein sequence ID" value="ASD64691.1"/>
    <property type="molecule type" value="Genomic_DNA"/>
</dbReference>
<dbReference type="PROSITE" id="PS50088">
    <property type="entry name" value="ANK_REPEAT"/>
    <property type="match status" value="2"/>
</dbReference>
<protein>
    <submittedName>
        <fullName evidence="4">Uncharacterized protein</fullName>
    </submittedName>
</protein>
<evidence type="ECO:0000256" key="3">
    <source>
        <dbReference type="PROSITE-ProRule" id="PRU00023"/>
    </source>
</evidence>
<dbReference type="SUPFAM" id="SSF48403">
    <property type="entry name" value="Ankyrin repeat"/>
    <property type="match status" value="1"/>
</dbReference>
<sequence length="161" mass="18034">MRTWADYLKTAQTEDPVFDAVRQNDYNQVMTYLKNLGNPDLKNHKGHSLLMLAAYNGHLSLVSLLISCRADVNSRDNSGNTILMGVAFKGHDKVARQLLRAGADLNARNPKGQTALSFAEAFGRDDLVRLFNELQSEPPAQGSRFWRRLQALSQFFIPARG</sequence>
<dbReference type="InterPro" id="IPR036770">
    <property type="entry name" value="Ankyrin_rpt-contain_sf"/>
</dbReference>
<dbReference type="PROSITE" id="PS50297">
    <property type="entry name" value="ANK_REP_REGION"/>
    <property type="match status" value="2"/>
</dbReference>
<feature type="repeat" description="ANK" evidence="3">
    <location>
        <begin position="78"/>
        <end position="110"/>
    </location>
</feature>
<proteinExistence type="predicted"/>
<evidence type="ECO:0000313" key="4">
    <source>
        <dbReference type="EMBL" id="ASD64691.1"/>
    </source>
</evidence>
<name>A0A1Z3NB96_BDEBC</name>
<keyword evidence="1" id="KW-0677">Repeat</keyword>
<dbReference type="PANTHER" id="PTHR24173:SF74">
    <property type="entry name" value="ANKYRIN REPEAT DOMAIN-CONTAINING PROTEIN 16"/>
    <property type="match status" value="1"/>
</dbReference>
<dbReference type="RefSeq" id="WP_088566141.1">
    <property type="nucleotide sequence ID" value="NZ_CP020946.1"/>
</dbReference>
<dbReference type="Proteomes" id="UP000197003">
    <property type="component" value="Chromosome"/>
</dbReference>
<dbReference type="AlphaFoldDB" id="A0A1Z3NB96"/>
<dbReference type="Gene3D" id="1.25.40.20">
    <property type="entry name" value="Ankyrin repeat-containing domain"/>
    <property type="match status" value="1"/>
</dbReference>
<reference evidence="4 5" key="1">
    <citation type="submission" date="2017-04" db="EMBL/GenBank/DDBJ databases">
        <title>Whole genome sequence of Bdellovibrio bacteriovorus strain SSB218315.</title>
        <authorList>
            <person name="Oyedara O."/>
            <person name="Rodriguez-Perez M.A."/>
        </authorList>
    </citation>
    <scope>NUCLEOTIDE SEQUENCE [LARGE SCALE GENOMIC DNA]</scope>
    <source>
        <strain evidence="4 5">SSB218315</strain>
    </source>
</reference>
<dbReference type="Pfam" id="PF12796">
    <property type="entry name" value="Ank_2"/>
    <property type="match status" value="1"/>
</dbReference>
<gene>
    <name evidence="4" type="ORF">B9G79_14515</name>
</gene>
<evidence type="ECO:0000256" key="2">
    <source>
        <dbReference type="ARBA" id="ARBA00023043"/>
    </source>
</evidence>
<evidence type="ECO:0000313" key="5">
    <source>
        <dbReference type="Proteomes" id="UP000197003"/>
    </source>
</evidence>
<accession>A0A1Z3NB96</accession>
<organism evidence="4 5">
    <name type="scientific">Bdellovibrio bacteriovorus</name>
    <dbReference type="NCBI Taxonomy" id="959"/>
    <lineage>
        <taxon>Bacteria</taxon>
        <taxon>Pseudomonadati</taxon>
        <taxon>Bdellovibrionota</taxon>
        <taxon>Bdellovibrionia</taxon>
        <taxon>Bdellovibrionales</taxon>
        <taxon>Pseudobdellovibrionaceae</taxon>
        <taxon>Bdellovibrio</taxon>
    </lineage>
</organism>